<feature type="transmembrane region" description="Helical" evidence="1">
    <location>
        <begin position="93"/>
        <end position="118"/>
    </location>
</feature>
<gene>
    <name evidence="2" type="ORF">EZS28_012876</name>
</gene>
<protein>
    <submittedName>
        <fullName evidence="2">Uncharacterized protein</fullName>
    </submittedName>
</protein>
<accession>A0A5J4W9P7</accession>
<name>A0A5J4W9P7_9EUKA</name>
<keyword evidence="1" id="KW-0472">Membrane</keyword>
<organism evidence="2 3">
    <name type="scientific">Streblomastix strix</name>
    <dbReference type="NCBI Taxonomy" id="222440"/>
    <lineage>
        <taxon>Eukaryota</taxon>
        <taxon>Metamonada</taxon>
        <taxon>Preaxostyla</taxon>
        <taxon>Oxymonadida</taxon>
        <taxon>Streblomastigidae</taxon>
        <taxon>Streblomastix</taxon>
    </lineage>
</organism>
<keyword evidence="1" id="KW-1133">Transmembrane helix</keyword>
<proteinExistence type="predicted"/>
<comment type="caution">
    <text evidence="2">The sequence shown here is derived from an EMBL/GenBank/DDBJ whole genome shotgun (WGS) entry which is preliminary data.</text>
</comment>
<evidence type="ECO:0000313" key="2">
    <source>
        <dbReference type="EMBL" id="KAA6391597.1"/>
    </source>
</evidence>
<sequence length="272" mass="31483">MSCLVRSSANIGRRSRLSQQLFVDTSPNILGRQYKLSSPLENIDIDTGTYSHFKTIYFFLIKNPKYHDVFELVSLGKLAREIEDNDQNNYSIIFTQIIIIAIFDVIFLAVLWVMILLLKRHFNKHLEKKSKIEITAASFSLLVRGIPNTVIDATVLGNHFEDYGKVHSAILLYSSNGIKKFSKSGSVKIEDYMRMQRQINEYVIALRKAQLARDTTSQELLHYKTHYIGVEDYILKPIQNQSIPGKKRRISSFIRSLKRKIGMLKDKSMRYI</sequence>
<dbReference type="AlphaFoldDB" id="A0A5J4W9P7"/>
<evidence type="ECO:0000313" key="3">
    <source>
        <dbReference type="Proteomes" id="UP000324800"/>
    </source>
</evidence>
<keyword evidence="1" id="KW-0812">Transmembrane</keyword>
<evidence type="ECO:0000256" key="1">
    <source>
        <dbReference type="SAM" id="Phobius"/>
    </source>
</evidence>
<dbReference type="EMBL" id="SNRW01002829">
    <property type="protein sequence ID" value="KAA6391597.1"/>
    <property type="molecule type" value="Genomic_DNA"/>
</dbReference>
<dbReference type="Proteomes" id="UP000324800">
    <property type="component" value="Unassembled WGS sequence"/>
</dbReference>
<reference evidence="2 3" key="1">
    <citation type="submission" date="2019-03" db="EMBL/GenBank/DDBJ databases">
        <title>Single cell metagenomics reveals metabolic interactions within the superorganism composed of flagellate Streblomastix strix and complex community of Bacteroidetes bacteria on its surface.</title>
        <authorList>
            <person name="Treitli S.C."/>
            <person name="Kolisko M."/>
            <person name="Husnik F."/>
            <person name="Keeling P."/>
            <person name="Hampl V."/>
        </authorList>
    </citation>
    <scope>NUCLEOTIDE SEQUENCE [LARGE SCALE GENOMIC DNA]</scope>
    <source>
        <strain evidence="2">ST1C</strain>
    </source>
</reference>